<evidence type="ECO:0000259" key="5">
    <source>
        <dbReference type="Pfam" id="PF09084"/>
    </source>
</evidence>
<evidence type="ECO:0000313" key="7">
    <source>
        <dbReference type="Proteomes" id="UP000198828"/>
    </source>
</evidence>
<comment type="similarity">
    <text evidence="2">Belongs to the bacterial solute-binding protein SsuA/TauA family.</text>
</comment>
<dbReference type="Pfam" id="PF09084">
    <property type="entry name" value="NMT1"/>
    <property type="match status" value="1"/>
</dbReference>
<dbReference type="EMBL" id="FNNG01000007">
    <property type="protein sequence ID" value="SDX19552.1"/>
    <property type="molecule type" value="Genomic_DNA"/>
</dbReference>
<dbReference type="AlphaFoldDB" id="A0A1H2ZPV5"/>
<proteinExistence type="inferred from homology"/>
<accession>A0A1H2ZPV5</accession>
<dbReference type="GO" id="GO:0042597">
    <property type="term" value="C:periplasmic space"/>
    <property type="evidence" value="ECO:0007669"/>
    <property type="project" value="UniProtKB-SubCell"/>
</dbReference>
<dbReference type="Proteomes" id="UP000198828">
    <property type="component" value="Unassembled WGS sequence"/>
</dbReference>
<dbReference type="PANTHER" id="PTHR30024:SF47">
    <property type="entry name" value="TAURINE-BINDING PERIPLASMIC PROTEIN"/>
    <property type="match status" value="1"/>
</dbReference>
<protein>
    <submittedName>
        <fullName evidence="6">NitT/TauT family transport system substrate-binding protein</fullName>
    </submittedName>
</protein>
<keyword evidence="3 4" id="KW-0732">Signal</keyword>
<name>A0A1H2ZPV5_9FIRM</name>
<feature type="domain" description="SsuA/THI5-like" evidence="5">
    <location>
        <begin position="71"/>
        <end position="275"/>
    </location>
</feature>
<keyword evidence="7" id="KW-1185">Reference proteome</keyword>
<evidence type="ECO:0000313" key="6">
    <source>
        <dbReference type="EMBL" id="SDX19552.1"/>
    </source>
</evidence>
<evidence type="ECO:0000256" key="3">
    <source>
        <dbReference type="ARBA" id="ARBA00022729"/>
    </source>
</evidence>
<evidence type="ECO:0000256" key="4">
    <source>
        <dbReference type="SAM" id="SignalP"/>
    </source>
</evidence>
<feature type="chain" id="PRO_5011535805" evidence="4">
    <location>
        <begin position="20"/>
        <end position="374"/>
    </location>
</feature>
<dbReference type="InterPro" id="IPR015168">
    <property type="entry name" value="SsuA/THI5"/>
</dbReference>
<evidence type="ECO:0000256" key="2">
    <source>
        <dbReference type="ARBA" id="ARBA00010742"/>
    </source>
</evidence>
<reference evidence="6 7" key="1">
    <citation type="submission" date="2016-10" db="EMBL/GenBank/DDBJ databases">
        <authorList>
            <person name="de Groot N.N."/>
        </authorList>
    </citation>
    <scope>NUCLEOTIDE SEQUENCE [LARGE SCALE GENOMIC DNA]</scope>
    <source>
        <strain evidence="6 7">DSM 23310</strain>
    </source>
</reference>
<gene>
    <name evidence="6" type="ORF">SAMN05660923_01910</name>
</gene>
<dbReference type="PROSITE" id="PS51257">
    <property type="entry name" value="PROKAR_LIPOPROTEIN"/>
    <property type="match status" value="1"/>
</dbReference>
<evidence type="ECO:0000256" key="1">
    <source>
        <dbReference type="ARBA" id="ARBA00004418"/>
    </source>
</evidence>
<dbReference type="Gene3D" id="3.40.190.10">
    <property type="entry name" value="Periplasmic binding protein-like II"/>
    <property type="match status" value="2"/>
</dbReference>
<feature type="signal peptide" evidence="4">
    <location>
        <begin position="1"/>
        <end position="19"/>
    </location>
</feature>
<dbReference type="PANTHER" id="PTHR30024">
    <property type="entry name" value="ALIPHATIC SULFONATES-BINDING PROTEIN-RELATED"/>
    <property type="match status" value="1"/>
</dbReference>
<organism evidence="6 7">
    <name type="scientific">Tepidimicrobium xylanilyticum</name>
    <dbReference type="NCBI Taxonomy" id="1123352"/>
    <lineage>
        <taxon>Bacteria</taxon>
        <taxon>Bacillati</taxon>
        <taxon>Bacillota</taxon>
        <taxon>Tissierellia</taxon>
        <taxon>Tissierellales</taxon>
        <taxon>Tepidimicrobiaceae</taxon>
        <taxon>Tepidimicrobium</taxon>
    </lineage>
</organism>
<dbReference type="OrthoDB" id="9815602at2"/>
<comment type="subcellular location">
    <subcellularLocation>
        <location evidence="1">Periplasm</location>
    </subcellularLocation>
</comment>
<dbReference type="RefSeq" id="WP_093753105.1">
    <property type="nucleotide sequence ID" value="NZ_BSYN01000003.1"/>
</dbReference>
<dbReference type="SUPFAM" id="SSF53850">
    <property type="entry name" value="Periplasmic binding protein-like II"/>
    <property type="match status" value="1"/>
</dbReference>
<sequence>MKKGIVLLILVLITTFALAGCTGNTENNVSTDVEEQTTGSDATQIEDTVGGELETTTVRWNYGTSGNVLVTIAQEMGYFEDEGITLEIVYGTENADAMQLLSSGKVDVVSNAGTSNPLQQIASGVDLTVFGGHMVQGCMPVVARAGTEWNGVEDLIGKKFACNPAYFAFTGAVMELGYEDPLSAVDWVTYDSYNDALAAVVKGEVDYALMGTGQNYAVNNMKDVEIVTYQGDVMPNYSCCRLVAQTDFVKNNPNTIKAILRALIRAQQYYEANKEECVKLQAKSIGTTEEYVSAYMLNDHYIVHVDPLRNSIVRAWGILDKTGFLSEQAKEVDINDHINTVLYENALKEAKEKYGSEDPEFYDRMMKFYEENDL</sequence>